<comment type="similarity">
    <text evidence="1">Belongs to the VPS13 family.</text>
</comment>
<organism evidence="3 4">
    <name type="scientific">Pelagomonas calceolata</name>
    <dbReference type="NCBI Taxonomy" id="35677"/>
    <lineage>
        <taxon>Eukaryota</taxon>
        <taxon>Sar</taxon>
        <taxon>Stramenopiles</taxon>
        <taxon>Ochrophyta</taxon>
        <taxon>Pelagophyceae</taxon>
        <taxon>Pelagomonadales</taxon>
        <taxon>Pelagomonadaceae</taxon>
        <taxon>Pelagomonas</taxon>
    </lineage>
</organism>
<sequence>MRLANGGLELEGLALPLKGGSLRIETLRVGLLSVHVRGVRLKTALPNATKSNGLAKPLRRLAARLVQVSVEGPIEVTITAKDGEITAKAINCRIEHQTLRAPAVSISFEGAEASLRELTVSADGASASELTATASAAGVERAKALVSTRAAPPGQQLPWASLALVAALLAWRPLMGVVVAALWALSVYMEEQPSSKKPYELGAARVAVTLGHLSATATKLRVSGHKVRADAATVMLQSDGDEVLCVRAMDVRAEGLSIECEALNATLDPRAFPRDDAQRQGAWRVELAVKKSVETVFVKADCSGTVVRRALLTAATSSALVEPGSIQLNLAALCVNDGDGRNQVRGSSIAFRRRKAEIAVQLNGGNVAYEHRFVADVLRWFHAARTVSNDPAPSLKVDCSDVDLVVPESMERRGAATFSIQTLKARRGDKDIHVEADCRLKCLDDECAHLPDLNVRIVKNRVDVALARDALALRLTRAQYACLVGLFFGNVGDDHGDGASEKWWPETDSTETQFPQDWYESGTAPHALAKTLGFAWRVRVACPNLSIALVDCGCALETVKLRLDVDRVAKGGGCASALVLETLRVINNDDVWLAVQKRGNAALRYEHRTNVKFTWAGVFLGRLDLRAVPSDISSLCAFLWGGFKRASRLAPIKRPDAVSPRREAHAASLVVDVVNASYTIGELVCALDRVKFVRDASLTSGEASLEGRIDSIIADDRTLSKSFDVGWKRKATYEGDVCQAEASLKVDHIDMYGDRHDLRRCRDVVALLKRPRPPIKGDAHAWALLVNEADAPNLPGRTTFTGEGSMILHALRAGGRRRVARGLLNWKAQGAAETDRVACNVDVKVEASARPEKSWAPVLDRHGLVIALESRHGGRARSCRIVSAEPLHMSLDVKLVEALRENDDRPERCCSIVCRHRINSSSSLDAFLRLSGSSEDFGGTIHVEADQSQAIAHGEDSGDEDEDDDTPSIVVDALSVETEHGKWVLCADDYGGAAPVLLEGSTPLRLRRNEEVALCSATCERVGPRLILTLASRFAITNRGDEALDIRCGGFEATVGPDSTIQLPLIPETANLEARLTKDWIACGRVGASNTLKRLEGGLCRGGADQHIILRPALTLKNALPCAMAWEAAVNGVRRGCLHSAEQVSLYTTAEKATLRLRVANYQWSRGVAFDTNALIEASSSSEGVVSRTDLILDALDARVESDDGERWVRVAPSLRVTVSVDAAGLVTLQCRYALENLLEAPCSYAPAEIPDENQRVLAVQQLGVATGLSRRPSLSRRSSGRRRMLSSVRSVSKIEDKEPDTPRIEVTLRRAAHHERFIHIQAKTAREAVRKVIPDYSDEYDVVGEDTHPMDLDAPLLEPRTLYLRHRLERALAQQDALDLDQLYPSEAAAAAAVAVPWSGAMPWDPVAGGPRRHGPQLAVRAVLVHGPAPSRGEATARIRVDGCSEWSAPLVLPTRYDNKLEGTALRYDDDDAEAADGASTRLQLRAPERSQRRPVYDLSLRVEACSDYVGVVLTPKLSFRNHTDGVLEVRQAGVDVDRPLLELQPTETGQVIAWSDEQGPRLVQLRLRNSEDAILKSGALRADCLVGRGETVFAAFNNDHEVHLRLRREARSFTDDDGNELSDTSIETLCIVEESDARWPPYRLVNKTDIKLRYRQRLAKQNFPKEVADFDGELSTVKDTTFTLASLNHASKPRGPRPLIVQPRNDQKKQGLKVTGNDDEAPDDEIGNAQKFVKQSSMSTELERAASSMSSAVFGSTSKPPTSASDALERGVKYLGKKARSGARKVGLLEAKRAEQRIGPWRQLEPGDSASYAWERPLDAVGSSTRSQRRVLIVEGYTDKGWTQRVQVALDEAQGELKGDLPCVVKADGPTRVLEFGTKATDIIRPDLSATEDGGDRLVAHAAELGASILIRGLDDKPRELVKITLCDARAAWTCLEQGGVNAEFSIHHVQVDNLLSPRPLYAAALRPRLGEDDSPCLAASVRRRTDTDLTTIQHAVTYLDRFVVRARPLDVHLDHEVAALLVALYADCSRSTDDDIELQSTLVKTTTTQRRRREVSRLVQQRKRPAVFCAQVRLHPVDARVTLKGGLTPLTRKEVARACGNTSVDAVSAAVGQLDTAQLKVDALYLDDALARTAEGLGRRVARHYLQTLLKQAHRVCGSLDIVRAPMSAASSLGGGVMDLVYQPVQGASTGGASGLASGVARGSASAVGGAFDAATGVVSSVTASTGSALAALTMDSSYQTSRATRRAQEANKARGASGSSTTLADSVQKHSKVAAEVVRGAQDLGGGIFEGVTGIVVEPYKSISRGDDAIDVAKATARGLVGVAIKPAVGVVDMTTRAVEGVRTAGKYANDSFQSAVSASLAAKKLKRRSSLSEAPWRRKARLDPHCPWSRLSHSRMVLSGSSFRMLDSEAAEAQQCLRLTSDSDERHALALKYGAALDNFGDVRWFGQRTHSIEYCSDDDGDEDTSGNQRRKARTRVTRRWVLASSTSLQYVQDLAADDDRRCRIVWEAPLSDIVGVESGSDDDDDVRVVFGVPVDETPRKWCKRHIPDQKSRVSCVVGLEVACLLRDGSASLPRRAAPNKALVSDGATYISNPQKGAKRSKRRLVLRGGCLYAYRDVNKSLAGRDTPELSRALILRDTFVEPVSRRANPPAALRPDERDRALLLLPTEAPKLRAVRVRAASGAYLTNVLDDEKLEQVCLLFESGSDASMWLEALRGAAAPSPLSPPPGDAVALSLDCAGVPRDARRLLAARLRRGL</sequence>
<dbReference type="InterPro" id="IPR026847">
    <property type="entry name" value="VPS13"/>
</dbReference>
<feature type="region of interest" description="Disordered" evidence="2">
    <location>
        <begin position="1690"/>
        <end position="1746"/>
    </location>
</feature>
<dbReference type="Proteomes" id="UP000789595">
    <property type="component" value="Unassembled WGS sequence"/>
</dbReference>
<evidence type="ECO:0000256" key="2">
    <source>
        <dbReference type="SAM" id="MobiDB-lite"/>
    </source>
</evidence>
<protein>
    <recommendedName>
        <fullName evidence="5">Calmodulin</fullName>
    </recommendedName>
</protein>
<dbReference type="OrthoDB" id="428159at2759"/>
<evidence type="ECO:0000256" key="1">
    <source>
        <dbReference type="ARBA" id="ARBA00006545"/>
    </source>
</evidence>
<keyword evidence="4" id="KW-1185">Reference proteome</keyword>
<dbReference type="EMBL" id="CAKKNE010000005">
    <property type="protein sequence ID" value="CAH0376505.1"/>
    <property type="molecule type" value="Genomic_DNA"/>
</dbReference>
<feature type="region of interest" description="Disordered" evidence="2">
    <location>
        <begin position="1271"/>
        <end position="1300"/>
    </location>
</feature>
<reference evidence="3" key="1">
    <citation type="submission" date="2021-11" db="EMBL/GenBank/DDBJ databases">
        <authorList>
            <consortium name="Genoscope - CEA"/>
            <person name="William W."/>
        </authorList>
    </citation>
    <scope>NUCLEOTIDE SEQUENCE</scope>
</reference>
<dbReference type="PANTHER" id="PTHR16166">
    <property type="entry name" value="VACUOLAR PROTEIN SORTING-ASSOCIATED PROTEIN VPS13"/>
    <property type="match status" value="1"/>
</dbReference>
<evidence type="ECO:0000313" key="3">
    <source>
        <dbReference type="EMBL" id="CAH0376505.1"/>
    </source>
</evidence>
<evidence type="ECO:0008006" key="5">
    <source>
        <dbReference type="Google" id="ProtNLM"/>
    </source>
</evidence>
<name>A0A8J2ST82_9STRA</name>
<dbReference type="GO" id="GO:0045053">
    <property type="term" value="P:protein retention in Golgi apparatus"/>
    <property type="evidence" value="ECO:0007669"/>
    <property type="project" value="TreeGrafter"/>
</dbReference>
<dbReference type="GO" id="GO:0006623">
    <property type="term" value="P:protein targeting to vacuole"/>
    <property type="evidence" value="ECO:0007669"/>
    <property type="project" value="TreeGrafter"/>
</dbReference>
<dbReference type="PANTHER" id="PTHR16166:SF93">
    <property type="entry name" value="INTERMEMBRANE LIPID TRANSFER PROTEIN VPS13"/>
    <property type="match status" value="1"/>
</dbReference>
<accession>A0A8J2ST82</accession>
<feature type="compositionally biased region" description="Acidic residues" evidence="2">
    <location>
        <begin position="1719"/>
        <end position="1728"/>
    </location>
</feature>
<comment type="caution">
    <text evidence="3">The sequence shown here is derived from an EMBL/GenBank/DDBJ whole genome shotgun (WGS) entry which is preliminary data.</text>
</comment>
<gene>
    <name evidence="3" type="ORF">PECAL_5P10990</name>
</gene>
<proteinExistence type="inferred from homology"/>
<evidence type="ECO:0000313" key="4">
    <source>
        <dbReference type="Proteomes" id="UP000789595"/>
    </source>
</evidence>